<name>A0A3B3TH95_9TELE</name>
<dbReference type="STRING" id="1676925.ENSPKIP00000041783"/>
<keyword evidence="8" id="KW-1064">Adaptive immunity</keyword>
<evidence type="ECO:0000313" key="16">
    <source>
        <dbReference type="Ensembl" id="ENSPKIP00000041783.1"/>
    </source>
</evidence>
<evidence type="ECO:0000256" key="5">
    <source>
        <dbReference type="ARBA" id="ARBA00022859"/>
    </source>
</evidence>
<sequence length="356" mass="40703">MLAEPPQGNHSYPEANESCRFDEEFKYILLPVSYSLVFIIGLALNSVALWMFLFRMRPWSASAVYMFHLALSDTLYVLSLPTLIYYYANRSHWPFGVGLCKAVRFLFYVNLYCSILFLTCISVHRYLGICHPIRSRAVLKPRHAHLTCGLVWTVVTICLVPNLIFVTTSVRDNDTLCHDTTLPEDFEQYVNYCSAVMVLLFGIPFLVIMVCYCLMAWALCQPRRGLSSNQKGAASHMKSIKLIVVVLVVFAICFVPFHITRTLYYTYRVLNAQCAMLNIVNFAYKITRPLASINSCIDPILYFLAGDHYRSKLLQAINWRRQATKRSTNGTLPQPAINNNIALSQTNPYFRAAEDH</sequence>
<dbReference type="AlphaFoldDB" id="A0A3B3TH95"/>
<proteinExistence type="inferred from homology"/>
<dbReference type="Ensembl" id="ENSPKIT00000022822.1">
    <property type="protein sequence ID" value="ENSPKIP00000041783.1"/>
    <property type="gene ID" value="ENSPKIG00000018197.1"/>
</dbReference>
<reference evidence="16" key="2">
    <citation type="submission" date="2025-09" db="UniProtKB">
        <authorList>
            <consortium name="Ensembl"/>
        </authorList>
    </citation>
    <scope>IDENTIFICATION</scope>
</reference>
<accession>A0A3B3TH95</accession>
<dbReference type="Proteomes" id="UP000261540">
    <property type="component" value="Unplaced"/>
</dbReference>
<dbReference type="PANTHER" id="PTHR24231">
    <property type="entry name" value="PURINOCEPTOR-RELATED G-PROTEIN COUPLED RECEPTOR"/>
    <property type="match status" value="1"/>
</dbReference>
<dbReference type="PANTHER" id="PTHR24231:SF21">
    <property type="entry name" value="P2Y PURINOCEPTOR 4"/>
    <property type="match status" value="1"/>
</dbReference>
<dbReference type="GO" id="GO:0002250">
    <property type="term" value="P:adaptive immune response"/>
    <property type="evidence" value="ECO:0007669"/>
    <property type="project" value="UniProtKB-KW"/>
</dbReference>
<comment type="subcellular location">
    <subcellularLocation>
        <location evidence="1">Cell membrane</location>
        <topology evidence="1">Multi-pass membrane protein</topology>
    </subcellularLocation>
</comment>
<evidence type="ECO:0000256" key="1">
    <source>
        <dbReference type="ARBA" id="ARBA00004651"/>
    </source>
</evidence>
<dbReference type="Gene3D" id="1.20.1070.10">
    <property type="entry name" value="Rhodopsin 7-helix transmembrane proteins"/>
    <property type="match status" value="1"/>
</dbReference>
<dbReference type="InterPro" id="IPR000276">
    <property type="entry name" value="GPCR_Rhodpsn"/>
</dbReference>
<keyword evidence="5" id="KW-0391">Immunity</keyword>
<keyword evidence="17" id="KW-1185">Reference proteome</keyword>
<dbReference type="PRINTS" id="PR00237">
    <property type="entry name" value="GPCRRHODOPSN"/>
</dbReference>
<dbReference type="GeneTree" id="ENSGT01030000234621"/>
<dbReference type="GO" id="GO:0045030">
    <property type="term" value="F:G protein-coupled UTP receptor activity"/>
    <property type="evidence" value="ECO:0007669"/>
    <property type="project" value="TreeGrafter"/>
</dbReference>
<dbReference type="PROSITE" id="PS00237">
    <property type="entry name" value="G_PROTEIN_RECEP_F1_1"/>
    <property type="match status" value="1"/>
</dbReference>
<evidence type="ECO:0000313" key="17">
    <source>
        <dbReference type="Proteomes" id="UP000261540"/>
    </source>
</evidence>
<keyword evidence="12 13" id="KW-0807">Transducer</keyword>
<dbReference type="PRINTS" id="PR01157">
    <property type="entry name" value="P2YPURNOCPTR"/>
</dbReference>
<feature type="transmembrane region" description="Helical" evidence="14">
    <location>
        <begin position="107"/>
        <end position="127"/>
    </location>
</feature>
<keyword evidence="10" id="KW-1015">Disulfide bond</keyword>
<dbReference type="PRINTS" id="PR01066">
    <property type="entry name" value="P2Y4PRNOCPTR"/>
</dbReference>
<dbReference type="GO" id="GO:0045028">
    <property type="term" value="F:G protein-coupled purinergic nucleotide receptor activity"/>
    <property type="evidence" value="ECO:0007669"/>
    <property type="project" value="InterPro"/>
</dbReference>
<evidence type="ECO:0000256" key="10">
    <source>
        <dbReference type="ARBA" id="ARBA00023157"/>
    </source>
</evidence>
<evidence type="ECO:0000259" key="15">
    <source>
        <dbReference type="PROSITE" id="PS50262"/>
    </source>
</evidence>
<keyword evidence="9 14" id="KW-0472">Membrane</keyword>
<dbReference type="Pfam" id="PF00001">
    <property type="entry name" value="7tm_1"/>
    <property type="match status" value="1"/>
</dbReference>
<feature type="transmembrane region" description="Helical" evidence="14">
    <location>
        <begin position="148"/>
        <end position="169"/>
    </location>
</feature>
<dbReference type="PROSITE" id="PS50262">
    <property type="entry name" value="G_PROTEIN_RECEP_F1_2"/>
    <property type="match status" value="1"/>
</dbReference>
<evidence type="ECO:0000256" key="9">
    <source>
        <dbReference type="ARBA" id="ARBA00023136"/>
    </source>
</evidence>
<keyword evidence="3" id="KW-1003">Cell membrane</keyword>
<keyword evidence="11 13" id="KW-0675">Receptor</keyword>
<feature type="transmembrane region" description="Helical" evidence="14">
    <location>
        <begin position="189"/>
        <end position="219"/>
    </location>
</feature>
<comment type="similarity">
    <text evidence="13">Belongs to the G-protein coupled receptor 1 family.</text>
</comment>
<evidence type="ECO:0000256" key="3">
    <source>
        <dbReference type="ARBA" id="ARBA00022475"/>
    </source>
</evidence>
<evidence type="ECO:0000256" key="7">
    <source>
        <dbReference type="ARBA" id="ARBA00023040"/>
    </source>
</evidence>
<evidence type="ECO:0000256" key="4">
    <source>
        <dbReference type="ARBA" id="ARBA00022692"/>
    </source>
</evidence>
<evidence type="ECO:0000256" key="14">
    <source>
        <dbReference type="SAM" id="Phobius"/>
    </source>
</evidence>
<keyword evidence="7 13" id="KW-0297">G-protein coupled receptor</keyword>
<evidence type="ECO:0000256" key="11">
    <source>
        <dbReference type="ARBA" id="ARBA00023170"/>
    </source>
</evidence>
<dbReference type="OrthoDB" id="10018446at2759"/>
<evidence type="ECO:0000256" key="12">
    <source>
        <dbReference type="ARBA" id="ARBA00023224"/>
    </source>
</evidence>
<evidence type="ECO:0000256" key="6">
    <source>
        <dbReference type="ARBA" id="ARBA00022989"/>
    </source>
</evidence>
<dbReference type="GO" id="GO:0030321">
    <property type="term" value="P:transepithelial chloride transport"/>
    <property type="evidence" value="ECO:0007669"/>
    <property type="project" value="InterPro"/>
</dbReference>
<dbReference type="FunFam" id="1.20.1070.10:FF:000017">
    <property type="entry name" value="lysophosphatidic acid receptor 4"/>
    <property type="match status" value="1"/>
</dbReference>
<feature type="domain" description="G-protein coupled receptors family 1 profile" evidence="15">
    <location>
        <begin position="44"/>
        <end position="302"/>
    </location>
</feature>
<protein>
    <recommendedName>
        <fullName evidence="2">P2Y purinoceptor 4</fullName>
    </recommendedName>
</protein>
<evidence type="ECO:0000256" key="13">
    <source>
        <dbReference type="RuleBase" id="RU000688"/>
    </source>
</evidence>
<organism evidence="16 17">
    <name type="scientific">Paramormyrops kingsleyae</name>
    <dbReference type="NCBI Taxonomy" id="1676925"/>
    <lineage>
        <taxon>Eukaryota</taxon>
        <taxon>Metazoa</taxon>
        <taxon>Chordata</taxon>
        <taxon>Craniata</taxon>
        <taxon>Vertebrata</taxon>
        <taxon>Euteleostomi</taxon>
        <taxon>Actinopterygii</taxon>
        <taxon>Neopterygii</taxon>
        <taxon>Teleostei</taxon>
        <taxon>Osteoglossocephala</taxon>
        <taxon>Osteoglossomorpha</taxon>
        <taxon>Osteoglossiformes</taxon>
        <taxon>Mormyridae</taxon>
        <taxon>Paramormyrops</taxon>
    </lineage>
</organism>
<reference evidence="16" key="1">
    <citation type="submission" date="2025-08" db="UniProtKB">
        <authorList>
            <consortium name="Ensembl"/>
        </authorList>
    </citation>
    <scope>IDENTIFICATION</scope>
</reference>
<feature type="transmembrane region" description="Helical" evidence="14">
    <location>
        <begin position="32"/>
        <end position="53"/>
    </location>
</feature>
<keyword evidence="6 14" id="KW-1133">Transmembrane helix</keyword>
<evidence type="ECO:0000256" key="8">
    <source>
        <dbReference type="ARBA" id="ARBA00023130"/>
    </source>
</evidence>
<keyword evidence="4 13" id="KW-0812">Transmembrane</keyword>
<feature type="transmembrane region" description="Helical" evidence="14">
    <location>
        <begin position="240"/>
        <end position="259"/>
    </location>
</feature>
<feature type="transmembrane region" description="Helical" evidence="14">
    <location>
        <begin position="65"/>
        <end position="87"/>
    </location>
</feature>
<dbReference type="InterPro" id="IPR000018">
    <property type="entry name" value="P2Y4"/>
</dbReference>
<dbReference type="GO" id="GO:0005886">
    <property type="term" value="C:plasma membrane"/>
    <property type="evidence" value="ECO:0007669"/>
    <property type="project" value="UniProtKB-SubCell"/>
</dbReference>
<evidence type="ECO:0000256" key="2">
    <source>
        <dbReference type="ARBA" id="ARBA00021864"/>
    </source>
</evidence>
<dbReference type="SUPFAM" id="SSF81321">
    <property type="entry name" value="Family A G protein-coupled receptor-like"/>
    <property type="match status" value="1"/>
</dbReference>
<dbReference type="InterPro" id="IPR017452">
    <property type="entry name" value="GPCR_Rhodpsn_7TM"/>
</dbReference>